<organism evidence="3 4">
    <name type="scientific">Pseudomonas coronafaciens pv. coronafaciens</name>
    <dbReference type="NCBI Taxonomy" id="235275"/>
    <lineage>
        <taxon>Bacteria</taxon>
        <taxon>Pseudomonadati</taxon>
        <taxon>Pseudomonadota</taxon>
        <taxon>Gammaproteobacteria</taxon>
        <taxon>Pseudomonadales</taxon>
        <taxon>Pseudomonadaceae</taxon>
        <taxon>Pseudomonas</taxon>
        <taxon>Pseudomonas coronafaciens</taxon>
    </lineage>
</organism>
<proteinExistence type="predicted"/>
<evidence type="ECO:0008006" key="5">
    <source>
        <dbReference type="Google" id="ProtNLM"/>
    </source>
</evidence>
<dbReference type="AlphaFoldDB" id="A0AAE6QP26"/>
<evidence type="ECO:0000256" key="2">
    <source>
        <dbReference type="SAM" id="SignalP"/>
    </source>
</evidence>
<feature type="region of interest" description="Disordered" evidence="1">
    <location>
        <begin position="51"/>
        <end position="83"/>
    </location>
</feature>
<reference evidence="3 4" key="1">
    <citation type="submission" date="2019-11" db="EMBL/GenBank/DDBJ databases">
        <title>Complete genome sequence of Pseudomonas syringae pv. coronafaciens isolate B19001 originated in imported oat cereal.</title>
        <authorList>
            <person name="Kim S.M."/>
            <person name="Lee B.C."/>
            <person name="Seo S.J."/>
            <person name="Lee J.E."/>
            <person name="Choi N.J."/>
            <person name="Park J.H."/>
        </authorList>
    </citation>
    <scope>NUCLEOTIDE SEQUENCE [LARGE SCALE GENOMIC DNA]</scope>
    <source>
        <strain evidence="3 4">B19001</strain>
    </source>
</reference>
<sequence>MQSMTRTMLSVFSAVLLCAQSVAALAADTTSTATDQQVRVQVDAQRAQLSGADKITPAAQKNSSTLLDTPVDTEDAPAQVQRP</sequence>
<dbReference type="EMBL" id="CP046441">
    <property type="protein sequence ID" value="QGT84665.1"/>
    <property type="molecule type" value="Genomic_DNA"/>
</dbReference>
<evidence type="ECO:0000256" key="1">
    <source>
        <dbReference type="SAM" id="MobiDB-lite"/>
    </source>
</evidence>
<protein>
    <recommendedName>
        <fullName evidence="5">Secreted protein</fullName>
    </recommendedName>
</protein>
<evidence type="ECO:0000313" key="3">
    <source>
        <dbReference type="EMBL" id="QGT84665.1"/>
    </source>
</evidence>
<feature type="chain" id="PRO_5042023513" description="Secreted protein" evidence="2">
    <location>
        <begin position="27"/>
        <end position="83"/>
    </location>
</feature>
<feature type="signal peptide" evidence="2">
    <location>
        <begin position="1"/>
        <end position="26"/>
    </location>
</feature>
<evidence type="ECO:0000313" key="4">
    <source>
        <dbReference type="Proteomes" id="UP000423413"/>
    </source>
</evidence>
<gene>
    <name evidence="3" type="ORF">GMO17_14615</name>
</gene>
<accession>A0AAE6QP26</accession>
<name>A0AAE6QP26_9PSED</name>
<dbReference type="Proteomes" id="UP000423413">
    <property type="component" value="Chromosome"/>
</dbReference>
<keyword evidence="2" id="KW-0732">Signal</keyword>